<dbReference type="Pfam" id="PF13649">
    <property type="entry name" value="Methyltransf_25"/>
    <property type="match status" value="1"/>
</dbReference>
<evidence type="ECO:0000313" key="7">
    <source>
        <dbReference type="EMBL" id="GAA3620426.1"/>
    </source>
</evidence>
<keyword evidence="3 4" id="KW-0949">S-adenosyl-L-methionine</keyword>
<feature type="binding site" evidence="4">
    <location>
        <position position="190"/>
    </location>
    <ligand>
        <name>S-adenosyl-L-methionine</name>
        <dbReference type="ChEBI" id="CHEBI:59789"/>
    </ligand>
</feature>
<evidence type="ECO:0000256" key="4">
    <source>
        <dbReference type="HAMAP-Rule" id="MF_02126"/>
    </source>
</evidence>
<keyword evidence="1 4" id="KW-0489">Methyltransferase</keyword>
<evidence type="ECO:0000259" key="5">
    <source>
        <dbReference type="Pfam" id="PF13649"/>
    </source>
</evidence>
<comment type="caution">
    <text evidence="7">The sequence shown here is derived from an EMBL/GenBank/DDBJ whole genome shotgun (WGS) entry which is preliminary data.</text>
</comment>
<dbReference type="HAMAP" id="MF_02126">
    <property type="entry name" value="RF_methyltr_PrmC"/>
    <property type="match status" value="1"/>
</dbReference>
<evidence type="ECO:0000256" key="1">
    <source>
        <dbReference type="ARBA" id="ARBA00022603"/>
    </source>
</evidence>
<feature type="domain" description="Release factor glutamine methyltransferase N-terminal" evidence="6">
    <location>
        <begin position="8"/>
        <end position="76"/>
    </location>
</feature>
<dbReference type="EC" id="2.1.1.297" evidence="4"/>
<reference evidence="8" key="1">
    <citation type="journal article" date="2019" name="Int. J. Syst. Evol. Microbiol.">
        <title>The Global Catalogue of Microorganisms (GCM) 10K type strain sequencing project: providing services to taxonomists for standard genome sequencing and annotation.</title>
        <authorList>
            <consortium name="The Broad Institute Genomics Platform"/>
            <consortium name="The Broad Institute Genome Sequencing Center for Infectious Disease"/>
            <person name="Wu L."/>
            <person name="Ma J."/>
        </authorList>
    </citation>
    <scope>NUCLEOTIDE SEQUENCE [LARGE SCALE GENOMIC DNA]</scope>
    <source>
        <strain evidence="8">JCM 16929</strain>
    </source>
</reference>
<dbReference type="GO" id="GO:0032259">
    <property type="term" value="P:methylation"/>
    <property type="evidence" value="ECO:0007669"/>
    <property type="project" value="UniProtKB-KW"/>
</dbReference>
<keyword evidence="8" id="KW-1185">Reference proteome</keyword>
<keyword evidence="2 4" id="KW-0808">Transferase</keyword>
<dbReference type="CDD" id="cd02440">
    <property type="entry name" value="AdoMet_MTases"/>
    <property type="match status" value="1"/>
</dbReference>
<sequence>MSATRAGDLVRSAAAELAAAGVESPAVDARLLLAHVLDLDPGRLLLDPAVEEDDRAVFEALIARRAGREPLQHLTGKAYFRHHELAVGPGVFVPRPETEVMTGWAIERLRELIAAGRVPRAVDLCSGSGAIAASLATEAAPTRVIAVELSTEAATYARANLAGTGAELVVADMAAALPGETGTVDLVIANPPYIPLDAYASVAPEARDHDPTVALFSGDDGLDAIRVLVDVAARLLVDGGLLCFEHADAQGEAAPGVVLASTEFHTVRDRRDLSGRPRFVTAVRRARAR</sequence>
<dbReference type="InterPro" id="IPR050320">
    <property type="entry name" value="N5-glutamine_MTase"/>
</dbReference>
<dbReference type="InterPro" id="IPR004556">
    <property type="entry name" value="HemK-like"/>
</dbReference>
<gene>
    <name evidence="4 7" type="primary">prmC</name>
    <name evidence="7" type="ORF">GCM10022236_23300</name>
</gene>
<comment type="caution">
    <text evidence="4">Lacks conserved residue(s) required for the propagation of feature annotation.</text>
</comment>
<dbReference type="InterPro" id="IPR041698">
    <property type="entry name" value="Methyltransf_25"/>
</dbReference>
<dbReference type="PROSITE" id="PS00092">
    <property type="entry name" value="N6_MTASE"/>
    <property type="match status" value="1"/>
</dbReference>
<dbReference type="Gene3D" id="1.10.8.10">
    <property type="entry name" value="DNA helicase RuvA subunit, C-terminal domain"/>
    <property type="match status" value="1"/>
</dbReference>
<evidence type="ECO:0000256" key="2">
    <source>
        <dbReference type="ARBA" id="ARBA00022679"/>
    </source>
</evidence>
<name>A0ABP6ZYC5_9ACTN</name>
<feature type="domain" description="Methyltransferase" evidence="5">
    <location>
        <begin position="122"/>
        <end position="195"/>
    </location>
</feature>
<dbReference type="RefSeq" id="WP_344804606.1">
    <property type="nucleotide sequence ID" value="NZ_BAABAB010000016.1"/>
</dbReference>
<evidence type="ECO:0000313" key="8">
    <source>
        <dbReference type="Proteomes" id="UP001501490"/>
    </source>
</evidence>
<dbReference type="SUPFAM" id="SSF53335">
    <property type="entry name" value="S-adenosyl-L-methionine-dependent methyltransferases"/>
    <property type="match status" value="1"/>
</dbReference>
<dbReference type="Pfam" id="PF17827">
    <property type="entry name" value="PrmC_N"/>
    <property type="match status" value="1"/>
</dbReference>
<dbReference type="PANTHER" id="PTHR18895">
    <property type="entry name" value="HEMK METHYLTRANSFERASE"/>
    <property type="match status" value="1"/>
</dbReference>
<dbReference type="NCBIfam" id="TIGR03534">
    <property type="entry name" value="RF_mod_PrmC"/>
    <property type="match status" value="1"/>
</dbReference>
<feature type="binding site" evidence="4">
    <location>
        <begin position="190"/>
        <end position="193"/>
    </location>
    <ligand>
        <name>substrate</name>
    </ligand>
</feature>
<comment type="function">
    <text evidence="4">Methylates the class 1 translation termination release factors RF1/PrfA and RF2/PrfB on the glutamine residue of the universally conserved GGQ motif.</text>
</comment>
<dbReference type="InterPro" id="IPR040758">
    <property type="entry name" value="PrmC_N"/>
</dbReference>
<dbReference type="EMBL" id="BAABAB010000016">
    <property type="protein sequence ID" value="GAA3620426.1"/>
    <property type="molecule type" value="Genomic_DNA"/>
</dbReference>
<dbReference type="NCBIfam" id="TIGR00536">
    <property type="entry name" value="hemK_fam"/>
    <property type="match status" value="1"/>
</dbReference>
<dbReference type="InterPro" id="IPR002052">
    <property type="entry name" value="DNA_methylase_N6_adenine_CS"/>
</dbReference>
<dbReference type="PANTHER" id="PTHR18895:SF74">
    <property type="entry name" value="MTRF1L RELEASE FACTOR GLUTAMINE METHYLTRANSFERASE"/>
    <property type="match status" value="1"/>
</dbReference>
<comment type="catalytic activity">
    <reaction evidence="4">
        <text>L-glutaminyl-[peptide chain release factor] + S-adenosyl-L-methionine = N(5)-methyl-L-glutaminyl-[peptide chain release factor] + S-adenosyl-L-homocysteine + H(+)</text>
        <dbReference type="Rhea" id="RHEA:42896"/>
        <dbReference type="Rhea" id="RHEA-COMP:10271"/>
        <dbReference type="Rhea" id="RHEA-COMP:10272"/>
        <dbReference type="ChEBI" id="CHEBI:15378"/>
        <dbReference type="ChEBI" id="CHEBI:30011"/>
        <dbReference type="ChEBI" id="CHEBI:57856"/>
        <dbReference type="ChEBI" id="CHEBI:59789"/>
        <dbReference type="ChEBI" id="CHEBI:61891"/>
        <dbReference type="EC" id="2.1.1.297"/>
    </reaction>
</comment>
<organism evidence="7 8">
    <name type="scientific">Microlunatus ginsengisoli</name>
    <dbReference type="NCBI Taxonomy" id="363863"/>
    <lineage>
        <taxon>Bacteria</taxon>
        <taxon>Bacillati</taxon>
        <taxon>Actinomycetota</taxon>
        <taxon>Actinomycetes</taxon>
        <taxon>Propionibacteriales</taxon>
        <taxon>Propionibacteriaceae</taxon>
        <taxon>Microlunatus</taxon>
    </lineage>
</organism>
<protein>
    <recommendedName>
        <fullName evidence="4">Release factor glutamine methyltransferase</fullName>
        <shortName evidence="4">RF MTase</shortName>
        <ecNumber evidence="4">2.1.1.297</ecNumber>
    </recommendedName>
    <alternativeName>
        <fullName evidence="4">N5-glutamine methyltransferase PrmC</fullName>
    </alternativeName>
    <alternativeName>
        <fullName evidence="4">Protein-(glutamine-N5) MTase PrmC</fullName>
    </alternativeName>
    <alternativeName>
        <fullName evidence="4">Protein-glutamine N-methyltransferase PrmC</fullName>
    </alternativeName>
</protein>
<dbReference type="GO" id="GO:0008168">
    <property type="term" value="F:methyltransferase activity"/>
    <property type="evidence" value="ECO:0007669"/>
    <property type="project" value="UniProtKB-KW"/>
</dbReference>
<dbReference type="InterPro" id="IPR029063">
    <property type="entry name" value="SAM-dependent_MTases_sf"/>
</dbReference>
<dbReference type="InterPro" id="IPR019874">
    <property type="entry name" value="RF_methyltr_PrmC"/>
</dbReference>
<comment type="similarity">
    <text evidence="4">Belongs to the protein N5-glutamine methyltransferase family. PrmC subfamily.</text>
</comment>
<evidence type="ECO:0000259" key="6">
    <source>
        <dbReference type="Pfam" id="PF17827"/>
    </source>
</evidence>
<dbReference type="Gene3D" id="3.40.50.150">
    <property type="entry name" value="Vaccinia Virus protein VP39"/>
    <property type="match status" value="1"/>
</dbReference>
<feature type="binding site" evidence="4">
    <location>
        <position position="148"/>
    </location>
    <ligand>
        <name>S-adenosyl-L-methionine</name>
        <dbReference type="ChEBI" id="CHEBI:59789"/>
    </ligand>
</feature>
<evidence type="ECO:0000256" key="3">
    <source>
        <dbReference type="ARBA" id="ARBA00022691"/>
    </source>
</evidence>
<dbReference type="Proteomes" id="UP001501490">
    <property type="component" value="Unassembled WGS sequence"/>
</dbReference>
<proteinExistence type="inferred from homology"/>
<accession>A0ABP6ZYC5</accession>